<sequence length="118" mass="13299">MERIVTDPNEKMWGMLCHLTALALFIGIPFGNFVGPLIIYLIKKDEFEFVADQGKEVLNFQITWSLIFIVSALFIIIGIGVLMLIGFGIAWLILVIIGTVKANEGICYRYPLTLCFIK</sequence>
<evidence type="ECO:0000256" key="1">
    <source>
        <dbReference type="ARBA" id="ARBA00004141"/>
    </source>
</evidence>
<feature type="transmembrane region" description="Helical" evidence="5">
    <location>
        <begin position="21"/>
        <end position="42"/>
    </location>
</feature>
<keyword evidence="2 5" id="KW-0812">Transmembrane</keyword>
<evidence type="ECO:0000256" key="3">
    <source>
        <dbReference type="ARBA" id="ARBA00022989"/>
    </source>
</evidence>
<dbReference type="EMBL" id="UOEP01000170">
    <property type="protein sequence ID" value="VAW22339.1"/>
    <property type="molecule type" value="Genomic_DNA"/>
</dbReference>
<keyword evidence="3 5" id="KW-1133">Transmembrane helix</keyword>
<reference evidence="6" key="1">
    <citation type="submission" date="2018-06" db="EMBL/GenBank/DDBJ databases">
        <authorList>
            <person name="Zhirakovskaya E."/>
        </authorList>
    </citation>
    <scope>NUCLEOTIDE SEQUENCE</scope>
</reference>
<evidence type="ECO:0000256" key="5">
    <source>
        <dbReference type="SAM" id="Phobius"/>
    </source>
</evidence>
<dbReference type="Pfam" id="PF09685">
    <property type="entry name" value="MamF_MmsF"/>
    <property type="match status" value="1"/>
</dbReference>
<evidence type="ECO:0000256" key="2">
    <source>
        <dbReference type="ARBA" id="ARBA00022692"/>
    </source>
</evidence>
<proteinExistence type="predicted"/>
<evidence type="ECO:0000313" key="6">
    <source>
        <dbReference type="EMBL" id="VAW22339.1"/>
    </source>
</evidence>
<name>A0A3B0UCN8_9ZZZZ</name>
<gene>
    <name evidence="6" type="ORF">MNBD_BACTEROID01-2837</name>
</gene>
<evidence type="ECO:0008006" key="7">
    <source>
        <dbReference type="Google" id="ProtNLM"/>
    </source>
</evidence>
<accession>A0A3B0UCN8</accession>
<keyword evidence="4 5" id="KW-0472">Membrane</keyword>
<comment type="subcellular location">
    <subcellularLocation>
        <location evidence="1">Membrane</location>
        <topology evidence="1">Multi-pass membrane protein</topology>
    </subcellularLocation>
</comment>
<dbReference type="AlphaFoldDB" id="A0A3B0UCN8"/>
<organism evidence="6">
    <name type="scientific">hydrothermal vent metagenome</name>
    <dbReference type="NCBI Taxonomy" id="652676"/>
    <lineage>
        <taxon>unclassified sequences</taxon>
        <taxon>metagenomes</taxon>
        <taxon>ecological metagenomes</taxon>
    </lineage>
</organism>
<feature type="transmembrane region" description="Helical" evidence="5">
    <location>
        <begin position="62"/>
        <end position="95"/>
    </location>
</feature>
<evidence type="ECO:0000256" key="4">
    <source>
        <dbReference type="ARBA" id="ARBA00023136"/>
    </source>
</evidence>
<dbReference type="InterPro" id="IPR019109">
    <property type="entry name" value="MamF_MmsF"/>
</dbReference>
<protein>
    <recommendedName>
        <fullName evidence="7">Orotate phosphoribosyltransferase</fullName>
    </recommendedName>
</protein>